<dbReference type="InterPro" id="IPR036259">
    <property type="entry name" value="MFS_trans_sf"/>
</dbReference>
<feature type="transmembrane region" description="Helical" evidence="8">
    <location>
        <begin position="111"/>
        <end position="135"/>
    </location>
</feature>
<organism evidence="10 11">
    <name type="scientific">Meiothermus granaticius NBRC 107808</name>
    <dbReference type="NCBI Taxonomy" id="1227551"/>
    <lineage>
        <taxon>Bacteria</taxon>
        <taxon>Thermotogati</taxon>
        <taxon>Deinococcota</taxon>
        <taxon>Deinococci</taxon>
        <taxon>Thermales</taxon>
        <taxon>Thermaceae</taxon>
        <taxon>Meiothermus</taxon>
    </lineage>
</organism>
<feature type="transmembrane region" description="Helical" evidence="8">
    <location>
        <begin position="21"/>
        <end position="42"/>
    </location>
</feature>
<dbReference type="InterPro" id="IPR020846">
    <property type="entry name" value="MFS_dom"/>
</dbReference>
<dbReference type="OrthoDB" id="102502at2"/>
<evidence type="ECO:0000256" key="2">
    <source>
        <dbReference type="ARBA" id="ARBA00008537"/>
    </source>
</evidence>
<evidence type="ECO:0000259" key="9">
    <source>
        <dbReference type="PROSITE" id="PS50850"/>
    </source>
</evidence>
<dbReference type="InterPro" id="IPR004638">
    <property type="entry name" value="EmrB-like"/>
</dbReference>
<dbReference type="InterPro" id="IPR011701">
    <property type="entry name" value="MFS"/>
</dbReference>
<gene>
    <name evidence="10" type="primary">emrB</name>
    <name evidence="10" type="ORF">Mgrana_01171</name>
</gene>
<evidence type="ECO:0000256" key="6">
    <source>
        <dbReference type="ARBA" id="ARBA00022989"/>
    </source>
</evidence>
<comment type="subcellular location">
    <subcellularLocation>
        <location evidence="1">Cell membrane</location>
        <topology evidence="1">Multi-pass membrane protein</topology>
    </subcellularLocation>
</comment>
<feature type="transmembrane region" description="Helical" evidence="8">
    <location>
        <begin position="230"/>
        <end position="253"/>
    </location>
</feature>
<reference evidence="10 11" key="1">
    <citation type="submission" date="2018-08" db="EMBL/GenBank/DDBJ databases">
        <title>Meiothermus granaticius genome AF-68 sequencing project.</title>
        <authorList>
            <person name="Da Costa M.S."/>
            <person name="Albuquerque L."/>
            <person name="Raposo P."/>
            <person name="Froufe H.J.C."/>
            <person name="Barroso C.S."/>
            <person name="Egas C."/>
        </authorList>
    </citation>
    <scope>NUCLEOTIDE SEQUENCE [LARGE SCALE GENOMIC DNA]</scope>
    <source>
        <strain evidence="10 11">AF-68</strain>
    </source>
</reference>
<evidence type="ECO:0000256" key="5">
    <source>
        <dbReference type="ARBA" id="ARBA00022692"/>
    </source>
</evidence>
<evidence type="ECO:0000256" key="1">
    <source>
        <dbReference type="ARBA" id="ARBA00004651"/>
    </source>
</evidence>
<dbReference type="GO" id="GO:0022857">
    <property type="term" value="F:transmembrane transporter activity"/>
    <property type="evidence" value="ECO:0007669"/>
    <property type="project" value="InterPro"/>
</dbReference>
<dbReference type="SUPFAM" id="SSF103473">
    <property type="entry name" value="MFS general substrate transporter"/>
    <property type="match status" value="1"/>
</dbReference>
<keyword evidence="11" id="KW-1185">Reference proteome</keyword>
<feature type="transmembrane region" description="Helical" evidence="8">
    <location>
        <begin position="310"/>
        <end position="331"/>
    </location>
</feature>
<dbReference type="Proteomes" id="UP000266178">
    <property type="component" value="Unassembled WGS sequence"/>
</dbReference>
<evidence type="ECO:0000256" key="4">
    <source>
        <dbReference type="ARBA" id="ARBA00022475"/>
    </source>
</evidence>
<feature type="domain" description="Major facilitator superfamily (MFS) profile" evidence="9">
    <location>
        <begin position="20"/>
        <end position="513"/>
    </location>
</feature>
<dbReference type="Pfam" id="PF07690">
    <property type="entry name" value="MFS_1"/>
    <property type="match status" value="1"/>
</dbReference>
<evidence type="ECO:0000256" key="3">
    <source>
        <dbReference type="ARBA" id="ARBA00022448"/>
    </source>
</evidence>
<feature type="transmembrane region" description="Helical" evidence="8">
    <location>
        <begin position="86"/>
        <end position="105"/>
    </location>
</feature>
<comment type="caution">
    <text evidence="10">The sequence shown here is derived from an EMBL/GenBank/DDBJ whole genome shotgun (WGS) entry which is preliminary data.</text>
</comment>
<evidence type="ECO:0000256" key="7">
    <source>
        <dbReference type="ARBA" id="ARBA00023136"/>
    </source>
</evidence>
<evidence type="ECO:0000256" key="8">
    <source>
        <dbReference type="SAM" id="Phobius"/>
    </source>
</evidence>
<dbReference type="NCBIfam" id="TIGR00711">
    <property type="entry name" value="efflux_EmrB"/>
    <property type="match status" value="1"/>
</dbReference>
<keyword evidence="3" id="KW-0813">Transport</keyword>
<dbReference type="Gene3D" id="1.20.1250.20">
    <property type="entry name" value="MFS general substrate transporter like domains"/>
    <property type="match status" value="1"/>
</dbReference>
<dbReference type="PANTHER" id="PTHR42718">
    <property type="entry name" value="MAJOR FACILITATOR SUPERFAMILY MULTIDRUG TRANSPORTER MFSC"/>
    <property type="match status" value="1"/>
</dbReference>
<dbReference type="EMBL" id="QWLB01000012">
    <property type="protein sequence ID" value="RIH92896.1"/>
    <property type="molecule type" value="Genomic_DNA"/>
</dbReference>
<sequence length="524" mass="55712">MSTQAPALPTQAKGNAWIVPLLTVVIGAFMAILDTSIVNVAISKMINVFGTDQTGIEWVSTIYSLTLAVVTPLSGWLGARYGLKRVYIAALAIFTLGSVLCAFAWNLDAMIAFRVIQAIGGGLIMPAVNAVLIQLVPRERLGTASGIFGLTVLLAPAIGPTLGGYLVEYIDWRWIFTINLPVGILGIFMAYFLVPNLPRFKVGPFDWLGAGLIATGLVCLLLALTEGQSWGWTSLPIVLLFYTCIGSLGLFVWHQLTTEHPLLNLRLFKYPSFTLGNLITVAITVGLFGSLFYLPLFLQAVRGLGAFEAGLALFPPALVAGALLPIAGALYDRVGPRVMVPVGLLIVAYATSLFRHLSLDMAIGTIILWNSLRSVGQAFALVPVQSASISEIPPHQAGQAAAISNVIRNVASSFGVTMTVLVATHASDLHSAHYADLINSNDPLVQASLQQTQTALVASGIPPSLAGTGLQALLLNQEGKQVFVQSLNDVFVFLSFILLLTVIPAFFLKKGKVAGRGQPPAIAE</sequence>
<dbReference type="Gene3D" id="1.20.1720.10">
    <property type="entry name" value="Multidrug resistance protein D"/>
    <property type="match status" value="1"/>
</dbReference>
<feature type="transmembrane region" description="Helical" evidence="8">
    <location>
        <begin position="172"/>
        <end position="193"/>
    </location>
</feature>
<name>A0A399FB35_9DEIN</name>
<dbReference type="PROSITE" id="PS50850">
    <property type="entry name" value="MFS"/>
    <property type="match status" value="1"/>
</dbReference>
<feature type="transmembrane region" description="Helical" evidence="8">
    <location>
        <begin position="274"/>
        <end position="298"/>
    </location>
</feature>
<dbReference type="AlphaFoldDB" id="A0A399FB35"/>
<feature type="transmembrane region" description="Helical" evidence="8">
    <location>
        <begin position="338"/>
        <end position="357"/>
    </location>
</feature>
<dbReference type="PANTHER" id="PTHR42718:SF9">
    <property type="entry name" value="MAJOR FACILITATOR SUPERFAMILY MULTIDRUG TRANSPORTER MFSC"/>
    <property type="match status" value="1"/>
</dbReference>
<keyword evidence="6 8" id="KW-1133">Transmembrane helix</keyword>
<comment type="similarity">
    <text evidence="2">Belongs to the major facilitator superfamily. EmrB family.</text>
</comment>
<proteinExistence type="inferred from homology"/>
<feature type="transmembrane region" description="Helical" evidence="8">
    <location>
        <begin position="205"/>
        <end position="224"/>
    </location>
</feature>
<evidence type="ECO:0000313" key="10">
    <source>
        <dbReference type="EMBL" id="RIH92896.1"/>
    </source>
</evidence>
<keyword evidence="7 8" id="KW-0472">Membrane</keyword>
<dbReference type="RefSeq" id="WP_119356680.1">
    <property type="nucleotide sequence ID" value="NZ_BJXM01000006.1"/>
</dbReference>
<feature type="transmembrane region" description="Helical" evidence="8">
    <location>
        <begin position="62"/>
        <end position="79"/>
    </location>
</feature>
<protein>
    <submittedName>
        <fullName evidence="10">Multidrug export protein EmrB</fullName>
    </submittedName>
</protein>
<dbReference type="GO" id="GO:0005886">
    <property type="term" value="C:plasma membrane"/>
    <property type="evidence" value="ECO:0007669"/>
    <property type="project" value="UniProtKB-SubCell"/>
</dbReference>
<keyword evidence="5 8" id="KW-0812">Transmembrane</keyword>
<accession>A0A399FB35</accession>
<keyword evidence="4" id="KW-1003">Cell membrane</keyword>
<feature type="transmembrane region" description="Helical" evidence="8">
    <location>
        <begin position="490"/>
        <end position="508"/>
    </location>
</feature>
<evidence type="ECO:0000313" key="11">
    <source>
        <dbReference type="Proteomes" id="UP000266178"/>
    </source>
</evidence>
<dbReference type="PRINTS" id="PR01036">
    <property type="entry name" value="TCRTETB"/>
</dbReference>
<dbReference type="CDD" id="cd17503">
    <property type="entry name" value="MFS_LmrB_MDR_like"/>
    <property type="match status" value="1"/>
</dbReference>
<feature type="transmembrane region" description="Helical" evidence="8">
    <location>
        <begin position="147"/>
        <end position="166"/>
    </location>
</feature>